<dbReference type="RefSeq" id="WP_100715519.1">
    <property type="nucleotide sequence ID" value="NZ_NPDY01000037.1"/>
</dbReference>
<dbReference type="EMBL" id="NPDZ01000023">
    <property type="protein sequence ID" value="PJZ71702.1"/>
    <property type="molecule type" value="Genomic_DNA"/>
</dbReference>
<evidence type="ECO:0000313" key="7">
    <source>
        <dbReference type="Proteomes" id="UP000231990"/>
    </source>
</evidence>
<dbReference type="InterPro" id="IPR036414">
    <property type="entry name" value="YaeB_N_sf"/>
</dbReference>
<keyword evidence="5" id="KW-0808">Transferase</keyword>
<reference evidence="6 7" key="1">
    <citation type="submission" date="2017-07" db="EMBL/GenBank/DDBJ databases">
        <title>Leptospira spp. isolated from tropical soils.</title>
        <authorList>
            <person name="Thibeaux R."/>
            <person name="Iraola G."/>
            <person name="Ferres I."/>
            <person name="Bierque E."/>
            <person name="Girault D."/>
            <person name="Soupe-Gilbert M.-E."/>
            <person name="Picardeau M."/>
            <person name="Goarant C."/>
        </authorList>
    </citation>
    <scope>NUCLEOTIDE SEQUENCE [LARGE SCALE GENOMIC DNA]</scope>
    <source>
        <strain evidence="5 7">FH1-B-B1</strain>
        <strain evidence="4 6">FH1-B-C1</strain>
    </source>
</reference>
<dbReference type="SUPFAM" id="SSF118196">
    <property type="entry name" value="YaeB-like"/>
    <property type="match status" value="1"/>
</dbReference>
<dbReference type="Proteomes" id="UP000231962">
    <property type="component" value="Unassembled WGS sequence"/>
</dbReference>
<dbReference type="CDD" id="cd09281">
    <property type="entry name" value="UPF0066"/>
    <property type="match status" value="1"/>
</dbReference>
<feature type="domain" description="TsaA-like" evidence="3">
    <location>
        <begin position="5"/>
        <end position="137"/>
    </location>
</feature>
<dbReference type="GO" id="GO:0008168">
    <property type="term" value="F:methyltransferase activity"/>
    <property type="evidence" value="ECO:0007669"/>
    <property type="project" value="UniProtKB-KW"/>
</dbReference>
<keyword evidence="6" id="KW-1185">Reference proteome</keyword>
<dbReference type="InterPro" id="IPR023370">
    <property type="entry name" value="TrmO-like_N"/>
</dbReference>
<dbReference type="Gene3D" id="2.40.30.70">
    <property type="entry name" value="YaeB-like"/>
    <property type="match status" value="1"/>
</dbReference>
<evidence type="ECO:0000256" key="2">
    <source>
        <dbReference type="ARBA" id="ARBA00033753"/>
    </source>
</evidence>
<dbReference type="EMBL" id="NPDY01000037">
    <property type="protein sequence ID" value="PJZ68067.1"/>
    <property type="molecule type" value="Genomic_DNA"/>
</dbReference>
<comment type="similarity">
    <text evidence="2">Belongs to the tRNA methyltransferase O family.</text>
</comment>
<dbReference type="Pfam" id="PF01980">
    <property type="entry name" value="TrmO_N"/>
    <property type="match status" value="1"/>
</dbReference>
<dbReference type="PANTHER" id="PTHR12818:SF0">
    <property type="entry name" value="TRNA (ADENINE(37)-N6)-METHYLTRANSFERASE"/>
    <property type="match status" value="1"/>
</dbReference>
<comment type="caution">
    <text evidence="5">The sequence shown here is derived from an EMBL/GenBank/DDBJ whole genome shotgun (WGS) entry which is preliminary data.</text>
</comment>
<proteinExistence type="inferred from homology"/>
<evidence type="ECO:0000259" key="3">
    <source>
        <dbReference type="PROSITE" id="PS51668"/>
    </source>
</evidence>
<dbReference type="Proteomes" id="UP000231990">
    <property type="component" value="Unassembled WGS sequence"/>
</dbReference>
<dbReference type="InterPro" id="IPR040372">
    <property type="entry name" value="YaeB-like"/>
</dbReference>
<evidence type="ECO:0000313" key="4">
    <source>
        <dbReference type="EMBL" id="PJZ68067.1"/>
    </source>
</evidence>
<dbReference type="PROSITE" id="PS51668">
    <property type="entry name" value="TSAA_2"/>
    <property type="match status" value="1"/>
</dbReference>
<keyword evidence="1" id="KW-0949">S-adenosyl-L-methionine</keyword>
<evidence type="ECO:0000313" key="5">
    <source>
        <dbReference type="EMBL" id="PJZ71702.1"/>
    </source>
</evidence>
<evidence type="ECO:0000313" key="6">
    <source>
        <dbReference type="Proteomes" id="UP000231962"/>
    </source>
</evidence>
<protein>
    <submittedName>
        <fullName evidence="5">tRNA (N6-threonylcarbamoyladenosine(37)-N6)-methyltransferase TrmO</fullName>
    </submittedName>
</protein>
<keyword evidence="5" id="KW-0489">Methyltransferase</keyword>
<dbReference type="PANTHER" id="PTHR12818">
    <property type="entry name" value="TRNA (ADENINE(37)-N6)-METHYLTRANSFERASE"/>
    <property type="match status" value="1"/>
</dbReference>
<dbReference type="InterPro" id="IPR036413">
    <property type="entry name" value="YaeB-like_sf"/>
</dbReference>
<organism evidence="5 7">
    <name type="scientific">Leptospira perolatii</name>
    <dbReference type="NCBI Taxonomy" id="2023191"/>
    <lineage>
        <taxon>Bacteria</taxon>
        <taxon>Pseudomonadati</taxon>
        <taxon>Spirochaetota</taxon>
        <taxon>Spirochaetia</taxon>
        <taxon>Leptospirales</taxon>
        <taxon>Leptospiraceae</taxon>
        <taxon>Leptospira</taxon>
    </lineage>
</organism>
<dbReference type="OrthoDB" id="9799092at2"/>
<accession>A0A2M9ZI61</accession>
<dbReference type="AlphaFoldDB" id="A0A2M9ZI61"/>
<sequence>MEFKIRSIGTVVNSRRELQDDFWGSVVSEILLDSDIPEESLDSIQSFSHLEIFYIFHKALESPIVIGSEHPRENKLWPKVGIFAQRKKNRMNHLGATIVELQEVKGRSVFVRNLDAIDGTPIIDIKPVMKEFLPLSEVRQPDWATELMKNYW</sequence>
<gene>
    <name evidence="4" type="ORF">CH360_18150</name>
    <name evidence="5" type="ORF">CH373_18095</name>
</gene>
<evidence type="ECO:0000256" key="1">
    <source>
        <dbReference type="ARBA" id="ARBA00022691"/>
    </source>
</evidence>
<name>A0A2M9ZI61_9LEPT</name>
<dbReference type="GO" id="GO:0032259">
    <property type="term" value="P:methylation"/>
    <property type="evidence" value="ECO:0007669"/>
    <property type="project" value="UniProtKB-KW"/>
</dbReference>